<feature type="transmembrane region" description="Helical" evidence="1">
    <location>
        <begin position="29"/>
        <end position="48"/>
    </location>
</feature>
<sequence length="56" mass="6479">MRNRWILIGYLTLFFGVVSFYDSYKENTLVVIVAAAIILIAGMLAWIWSIQPKKED</sequence>
<evidence type="ECO:0000256" key="1">
    <source>
        <dbReference type="SAM" id="Phobius"/>
    </source>
</evidence>
<gene>
    <name evidence="2" type="ORF">GM51_19255</name>
</gene>
<evidence type="ECO:0000313" key="2">
    <source>
        <dbReference type="EMBL" id="KGA13623.1"/>
    </source>
</evidence>
<accession>A0A094S6V0</accession>
<protein>
    <submittedName>
        <fullName evidence="2">Uncharacterized protein</fullName>
    </submittedName>
</protein>
<dbReference type="AlphaFoldDB" id="A0A094S6V0"/>
<proteinExistence type="predicted"/>
<keyword evidence="1" id="KW-1133">Transmembrane helix</keyword>
<keyword evidence="1" id="KW-0472">Membrane</keyword>
<dbReference type="EMBL" id="JNSL01000179">
    <property type="protein sequence ID" value="KGA13623.1"/>
    <property type="molecule type" value="Genomic_DNA"/>
</dbReference>
<reference evidence="2" key="1">
    <citation type="submission" date="2014-06" db="EMBL/GenBank/DDBJ databases">
        <title>Key roles for freshwater Actinobacteria revealed by deep metagenomic sequencing.</title>
        <authorList>
            <person name="Ghai R."/>
            <person name="Mizuno C.M."/>
            <person name="Picazo A."/>
            <person name="Camacho A."/>
            <person name="Rodriguez-Valera F."/>
        </authorList>
    </citation>
    <scope>NUCLEOTIDE SEQUENCE</scope>
</reference>
<comment type="caution">
    <text evidence="2">The sequence shown here is derived from an EMBL/GenBank/DDBJ whole genome shotgun (WGS) entry which is preliminary data.</text>
</comment>
<organism evidence="2">
    <name type="scientific">freshwater metagenome</name>
    <dbReference type="NCBI Taxonomy" id="449393"/>
    <lineage>
        <taxon>unclassified sequences</taxon>
        <taxon>metagenomes</taxon>
        <taxon>ecological metagenomes</taxon>
    </lineage>
</organism>
<name>A0A094S6V0_9ZZZZ</name>
<keyword evidence="1" id="KW-0812">Transmembrane</keyword>